<comment type="caution">
    <text evidence="2">The sequence shown here is derived from an EMBL/GenBank/DDBJ whole genome shotgun (WGS) entry which is preliminary data.</text>
</comment>
<dbReference type="NCBIfam" id="TIGR03363">
    <property type="entry name" value="VI_chp_8"/>
    <property type="match status" value="1"/>
</dbReference>
<dbReference type="InterPro" id="IPR010657">
    <property type="entry name" value="ImpA_N"/>
</dbReference>
<dbReference type="AlphaFoldDB" id="A0A1W0CE41"/>
<dbReference type="Pfam" id="PF06812">
    <property type="entry name" value="ImpA_N"/>
    <property type="match status" value="1"/>
</dbReference>
<dbReference type="Proteomes" id="UP000192721">
    <property type="component" value="Unassembled WGS sequence"/>
</dbReference>
<dbReference type="InterPro" id="IPR017740">
    <property type="entry name" value="TssA-like"/>
</dbReference>
<evidence type="ECO:0000313" key="3">
    <source>
        <dbReference type="Proteomes" id="UP000192721"/>
    </source>
</evidence>
<feature type="domain" description="ImpA N-terminal" evidence="1">
    <location>
        <begin position="10"/>
        <end position="131"/>
    </location>
</feature>
<accession>A0A1W0CE41</accession>
<sequence length="336" mass="37726">MLIDITEYLGPLSVDFPSGKNLEYTADFQKLETLLQGKAEVQYGETLIAAESPDWHEVSRLTLCLLKETRDLRVAMSWIRAMLHLHGYQGLALGLRLLADWLEQLWPTLHPQLDPDDGYDPTARLNVLNGLSEHETFLKPLRETTLFASKFHGNYSVRELDILQGEATCPEYLEIPTAAGLQAAQAEIDELAFDQLWQQLNNIHQDIQVLEALVSSYPGCEYGLNLDPLRLIVSKARRAIKRKPTIIAELQASTEDCGGTAPIQVSLTSIKNREDVIVMLNKICQYYAENEPSSPVPLLLIRAQKLVPMTFMEIVHEMASDAAQQVRLLVGGYDSQ</sequence>
<name>A0A1W0CE41_9NEIS</name>
<evidence type="ECO:0000259" key="1">
    <source>
        <dbReference type="Pfam" id="PF06812"/>
    </source>
</evidence>
<organism evidence="2 3">
    <name type="scientific">Chromobacterium haemolyticum</name>
    <dbReference type="NCBI Taxonomy" id="394935"/>
    <lineage>
        <taxon>Bacteria</taxon>
        <taxon>Pseudomonadati</taxon>
        <taxon>Pseudomonadota</taxon>
        <taxon>Betaproteobacteria</taxon>
        <taxon>Neisseriales</taxon>
        <taxon>Chromobacteriaceae</taxon>
        <taxon>Chromobacterium</taxon>
    </lineage>
</organism>
<dbReference type="PANTHER" id="PTHR37951:SF1">
    <property type="entry name" value="TYPE VI SECRETION SYSTEM COMPONENT TSSA1"/>
    <property type="match status" value="1"/>
</dbReference>
<dbReference type="RefSeq" id="WP_081556817.1">
    <property type="nucleotide sequence ID" value="NZ_MUKV01000042.1"/>
</dbReference>
<evidence type="ECO:0000313" key="2">
    <source>
        <dbReference type="EMBL" id="OQS32963.1"/>
    </source>
</evidence>
<gene>
    <name evidence="2" type="ORF">B0T45_21035</name>
</gene>
<dbReference type="PANTHER" id="PTHR37951">
    <property type="entry name" value="CYTOPLASMIC PROTEIN-RELATED"/>
    <property type="match status" value="1"/>
</dbReference>
<reference evidence="2 3" key="1">
    <citation type="submission" date="2017-02" db="EMBL/GenBank/DDBJ databases">
        <title>Chromobacterium haemolyticum H5244.</title>
        <authorList>
            <person name="Gulvik C.A."/>
        </authorList>
    </citation>
    <scope>NUCLEOTIDE SEQUENCE [LARGE SCALE GENOMIC DNA]</scope>
    <source>
        <strain evidence="2 3">H5244</strain>
    </source>
</reference>
<protein>
    <recommendedName>
        <fullName evidence="1">ImpA N-terminal domain-containing protein</fullName>
    </recommendedName>
</protein>
<dbReference type="EMBL" id="MUKV01000042">
    <property type="protein sequence ID" value="OQS32963.1"/>
    <property type="molecule type" value="Genomic_DNA"/>
</dbReference>
<proteinExistence type="predicted"/>